<dbReference type="STRING" id="299467.A0A443RX12"/>
<comment type="caution">
    <text evidence="3">Lacks conserved residue(s) required for the propagation of feature annotation.</text>
</comment>
<comment type="caution">
    <text evidence="6">The sequence shown here is derived from an EMBL/GenBank/DDBJ whole genome shotgun (WGS) entry which is preliminary data.</text>
</comment>
<feature type="active site" evidence="3">
    <location>
        <position position="176"/>
    </location>
</feature>
<evidence type="ECO:0000313" key="6">
    <source>
        <dbReference type="EMBL" id="RWS19589.1"/>
    </source>
</evidence>
<dbReference type="AlphaFoldDB" id="A0A443RX12"/>
<dbReference type="InterPro" id="IPR001506">
    <property type="entry name" value="Peptidase_M12A"/>
</dbReference>
<keyword evidence="3 4" id="KW-0862">Zinc</keyword>
<dbReference type="EC" id="3.4.24.-" evidence="4"/>
<gene>
    <name evidence="6" type="ORF">B4U80_03301</name>
</gene>
<protein>
    <recommendedName>
        <fullName evidence="4">Metalloendopeptidase</fullName>
        <ecNumber evidence="4">3.4.24.-</ecNumber>
    </recommendedName>
</protein>
<feature type="binding site" evidence="3">
    <location>
        <position position="179"/>
    </location>
    <ligand>
        <name>Zn(2+)</name>
        <dbReference type="ChEBI" id="CHEBI:29105"/>
        <note>catalytic</note>
    </ligand>
</feature>
<dbReference type="Proteomes" id="UP000288716">
    <property type="component" value="Unassembled WGS sequence"/>
</dbReference>
<dbReference type="InterPro" id="IPR024079">
    <property type="entry name" value="MetalloPept_cat_dom_sf"/>
</dbReference>
<keyword evidence="3 4" id="KW-0479">Metal-binding</keyword>
<proteinExistence type="predicted"/>
<dbReference type="EMBL" id="NCKV01024622">
    <property type="protein sequence ID" value="RWS19589.1"/>
    <property type="molecule type" value="Genomic_DNA"/>
</dbReference>
<name>A0A443RX12_9ACAR</name>
<keyword evidence="3 4" id="KW-0378">Hydrolase</keyword>
<dbReference type="GO" id="GO:0004222">
    <property type="term" value="F:metalloendopeptidase activity"/>
    <property type="evidence" value="ECO:0007669"/>
    <property type="project" value="UniProtKB-UniRule"/>
</dbReference>
<comment type="subunit">
    <text evidence="1">Monomer.</text>
</comment>
<keyword evidence="3 4" id="KW-0482">Metalloprotease</keyword>
<dbReference type="SMART" id="SM00235">
    <property type="entry name" value="ZnMc"/>
    <property type="match status" value="1"/>
</dbReference>
<dbReference type="PANTHER" id="PTHR10127">
    <property type="entry name" value="DISCOIDIN, CUB, EGF, LAMININ , AND ZINC METALLOPROTEASE DOMAIN CONTAINING"/>
    <property type="match status" value="1"/>
</dbReference>
<keyword evidence="3 4" id="KW-0645">Protease</keyword>
<dbReference type="OrthoDB" id="291007at2759"/>
<dbReference type="PRINTS" id="PR00480">
    <property type="entry name" value="ASTACIN"/>
</dbReference>
<dbReference type="GO" id="GO:0008270">
    <property type="term" value="F:zinc ion binding"/>
    <property type="evidence" value="ECO:0007669"/>
    <property type="project" value="UniProtKB-UniRule"/>
</dbReference>
<dbReference type="Gene3D" id="3.40.390.10">
    <property type="entry name" value="Collagenase (Catalytic Domain)"/>
    <property type="match status" value="1"/>
</dbReference>
<dbReference type="InterPro" id="IPR006026">
    <property type="entry name" value="Peptidase_Metallo"/>
</dbReference>
<evidence type="ECO:0000313" key="7">
    <source>
        <dbReference type="Proteomes" id="UP000288716"/>
    </source>
</evidence>
<sequence>MPRGFKHTIFQRKLDIYEKHIVTYNDDFQLKADWVKYDISEPDGRFVSGATNLWIPISGIQTQHYRLSDIRYTANGKNYQVPMIYNNRLVIRYKFRNFNTWSEAKIDSVHSALQEIQQHTCLFFWRIHETTRIPSNFKYISFKSGDDQCSATVGRRTSSNYVNVGGCQSDAAVLHETMHAMGFSHEHQRPNRDKYIRVNYNNIPSGQHSQFKKLTRGYKDGAYITPNIYNSIWGYDYYSMMHYGAFYQVEGITGAAYRVLRRDINIYDIGIGITGYKELTWRDIGRLGYYYG</sequence>
<evidence type="ECO:0000259" key="5">
    <source>
        <dbReference type="PROSITE" id="PS51864"/>
    </source>
</evidence>
<dbReference type="GO" id="GO:0006508">
    <property type="term" value="P:proteolysis"/>
    <property type="evidence" value="ECO:0007669"/>
    <property type="project" value="UniProtKB-KW"/>
</dbReference>
<comment type="cofactor">
    <cofactor evidence="3 4">
        <name>Zn(2+)</name>
        <dbReference type="ChEBI" id="CHEBI:29105"/>
    </cofactor>
    <text evidence="3 4">Binds 1 zinc ion per subunit.</text>
</comment>
<evidence type="ECO:0000256" key="4">
    <source>
        <dbReference type="RuleBase" id="RU361183"/>
    </source>
</evidence>
<reference evidence="6 7" key="1">
    <citation type="journal article" date="2018" name="Gigascience">
        <title>Genomes of trombidid mites reveal novel predicted allergens and laterally-transferred genes associated with secondary metabolism.</title>
        <authorList>
            <person name="Dong X."/>
            <person name="Chaisiri K."/>
            <person name="Xia D."/>
            <person name="Armstrong S.D."/>
            <person name="Fang Y."/>
            <person name="Donnelly M.J."/>
            <person name="Kadowaki T."/>
            <person name="McGarry J.W."/>
            <person name="Darby A.C."/>
            <person name="Makepeace B.L."/>
        </authorList>
    </citation>
    <scope>NUCLEOTIDE SEQUENCE [LARGE SCALE GENOMIC DNA]</scope>
    <source>
        <strain evidence="6">UoL-UT</strain>
    </source>
</reference>
<feature type="domain" description="Peptidase M12A" evidence="5">
    <location>
        <begin position="68"/>
        <end position="292"/>
    </location>
</feature>
<keyword evidence="7" id="KW-1185">Reference proteome</keyword>
<dbReference type="PANTHER" id="PTHR10127:SF901">
    <property type="entry name" value="METALLOENDOPEPTIDASE"/>
    <property type="match status" value="1"/>
</dbReference>
<dbReference type="VEuPathDB" id="VectorBase:LDEU012451"/>
<accession>A0A443RX12</accession>
<comment type="function">
    <text evidence="2">Zinc metalloprotease. Provoques deadhesion of endothelial cells from cell cultures, and also degradation of fibronectin, fibrinogen and gelatin in vitro. Its role in the venom is not fully understood but it might act as a spreading factor that facilitates diffusion of other venom toxins. Alternatively, it might be involved in the proteolytic processing of other venom toxins or it might play a role in extra-oral digestion of prey.</text>
</comment>
<evidence type="ECO:0000256" key="1">
    <source>
        <dbReference type="ARBA" id="ARBA00011245"/>
    </source>
</evidence>
<feature type="binding site" evidence="3">
    <location>
        <position position="175"/>
    </location>
    <ligand>
        <name>Zn(2+)</name>
        <dbReference type="ChEBI" id="CHEBI:29105"/>
        <note>catalytic</note>
    </ligand>
</feature>
<evidence type="ECO:0000256" key="2">
    <source>
        <dbReference type="ARBA" id="ARBA00025529"/>
    </source>
</evidence>
<organism evidence="6 7">
    <name type="scientific">Leptotrombidium deliense</name>
    <dbReference type="NCBI Taxonomy" id="299467"/>
    <lineage>
        <taxon>Eukaryota</taxon>
        <taxon>Metazoa</taxon>
        <taxon>Ecdysozoa</taxon>
        <taxon>Arthropoda</taxon>
        <taxon>Chelicerata</taxon>
        <taxon>Arachnida</taxon>
        <taxon>Acari</taxon>
        <taxon>Acariformes</taxon>
        <taxon>Trombidiformes</taxon>
        <taxon>Prostigmata</taxon>
        <taxon>Anystina</taxon>
        <taxon>Parasitengona</taxon>
        <taxon>Trombiculoidea</taxon>
        <taxon>Trombiculidae</taxon>
        <taxon>Leptotrombidium</taxon>
    </lineage>
</organism>
<feature type="non-terminal residue" evidence="6">
    <location>
        <position position="292"/>
    </location>
</feature>
<dbReference type="SUPFAM" id="SSF55486">
    <property type="entry name" value="Metalloproteases ('zincins'), catalytic domain"/>
    <property type="match status" value="1"/>
</dbReference>
<evidence type="ECO:0000256" key="3">
    <source>
        <dbReference type="PROSITE-ProRule" id="PRU01211"/>
    </source>
</evidence>
<feature type="binding site" evidence="3">
    <location>
        <position position="185"/>
    </location>
    <ligand>
        <name>Zn(2+)</name>
        <dbReference type="ChEBI" id="CHEBI:29105"/>
        <note>catalytic</note>
    </ligand>
</feature>
<dbReference type="Pfam" id="PF01400">
    <property type="entry name" value="Astacin"/>
    <property type="match status" value="1"/>
</dbReference>
<dbReference type="PROSITE" id="PS51864">
    <property type="entry name" value="ASTACIN"/>
    <property type="match status" value="1"/>
</dbReference>